<organism evidence="1 2">
    <name type="scientific">Stylosanthes scabra</name>
    <dbReference type="NCBI Taxonomy" id="79078"/>
    <lineage>
        <taxon>Eukaryota</taxon>
        <taxon>Viridiplantae</taxon>
        <taxon>Streptophyta</taxon>
        <taxon>Embryophyta</taxon>
        <taxon>Tracheophyta</taxon>
        <taxon>Spermatophyta</taxon>
        <taxon>Magnoliopsida</taxon>
        <taxon>eudicotyledons</taxon>
        <taxon>Gunneridae</taxon>
        <taxon>Pentapetalae</taxon>
        <taxon>rosids</taxon>
        <taxon>fabids</taxon>
        <taxon>Fabales</taxon>
        <taxon>Fabaceae</taxon>
        <taxon>Papilionoideae</taxon>
        <taxon>50 kb inversion clade</taxon>
        <taxon>dalbergioids sensu lato</taxon>
        <taxon>Dalbergieae</taxon>
        <taxon>Pterocarpus clade</taxon>
        <taxon>Stylosanthes</taxon>
    </lineage>
</organism>
<accession>A0ABU6ZGN0</accession>
<keyword evidence="2" id="KW-1185">Reference proteome</keyword>
<evidence type="ECO:0000313" key="1">
    <source>
        <dbReference type="EMBL" id="MED6221129.1"/>
    </source>
</evidence>
<gene>
    <name evidence="1" type="ORF">PIB30_051430</name>
</gene>
<dbReference type="EMBL" id="JASCZI010272224">
    <property type="protein sequence ID" value="MED6221129.1"/>
    <property type="molecule type" value="Genomic_DNA"/>
</dbReference>
<name>A0ABU6ZGN0_9FABA</name>
<proteinExistence type="predicted"/>
<sequence length="154" mass="17742">MVTVTAEREEEHTVPEIEYDNVIRHRERRETRHFREKSEKSLSVAKQQRISRLEAFSWSPWGEAPPLFAHGIRPVPIPAGRGKLPSLSPFEFEHLFLSLNSTKSLFGPQQPPNHHQGRRYFSRITFSIYIQTHVLCLLTETLVATTHSTVTASI</sequence>
<protein>
    <submittedName>
        <fullName evidence="1">Uncharacterized protein</fullName>
    </submittedName>
</protein>
<comment type="caution">
    <text evidence="1">The sequence shown here is derived from an EMBL/GenBank/DDBJ whole genome shotgun (WGS) entry which is preliminary data.</text>
</comment>
<evidence type="ECO:0000313" key="2">
    <source>
        <dbReference type="Proteomes" id="UP001341840"/>
    </source>
</evidence>
<reference evidence="1 2" key="1">
    <citation type="journal article" date="2023" name="Plants (Basel)">
        <title>Bridging the Gap: Combining Genomics and Transcriptomics Approaches to Understand Stylosanthes scabra, an Orphan Legume from the Brazilian Caatinga.</title>
        <authorList>
            <person name="Ferreira-Neto J.R.C."/>
            <person name="da Silva M.D."/>
            <person name="Binneck E."/>
            <person name="de Melo N.F."/>
            <person name="da Silva R.H."/>
            <person name="de Melo A.L.T.M."/>
            <person name="Pandolfi V."/>
            <person name="Bustamante F.O."/>
            <person name="Brasileiro-Vidal A.C."/>
            <person name="Benko-Iseppon A.M."/>
        </authorList>
    </citation>
    <scope>NUCLEOTIDE SEQUENCE [LARGE SCALE GENOMIC DNA]</scope>
    <source>
        <tissue evidence="1">Leaves</tissue>
    </source>
</reference>
<dbReference type="Proteomes" id="UP001341840">
    <property type="component" value="Unassembled WGS sequence"/>
</dbReference>